<gene>
    <name evidence="2" type="ORF">BG258_00265</name>
</gene>
<sequence length="180" mass="19569">MADAYTGEIRIFAGNYAPRDWAFCDGSTLLIQQHAVLYSIIGNRFGGDGKTDFKLPDLRGKAPMHYGTGTGLTTREFAKEVGVENVTLSNEQIPAHKHVLQGSSKTTGGDSSPEGAVWSAIGGLNPKKLYKEFTANTKVNMHQQAIGTTGGNLPHNNRQPYVALNYIICLYGEYYPVNEG</sequence>
<dbReference type="AlphaFoldDB" id="A0A1E4R1S7"/>
<feature type="domain" description="Phage tail collar" evidence="1">
    <location>
        <begin position="7"/>
        <end position="63"/>
    </location>
</feature>
<dbReference type="SUPFAM" id="SSF88874">
    <property type="entry name" value="Receptor-binding domain of short tail fibre protein gp12"/>
    <property type="match status" value="1"/>
</dbReference>
<dbReference type="OrthoDB" id="9810174at2"/>
<evidence type="ECO:0000313" key="2">
    <source>
        <dbReference type="EMBL" id="ODV54433.1"/>
    </source>
</evidence>
<dbReference type="InterPro" id="IPR011083">
    <property type="entry name" value="Phage_tail_collar_dom"/>
</dbReference>
<dbReference type="InterPro" id="IPR037053">
    <property type="entry name" value="Phage_tail_collar_dom_sf"/>
</dbReference>
<dbReference type="Pfam" id="PF07484">
    <property type="entry name" value="Collar"/>
    <property type="match status" value="1"/>
</dbReference>
<name>A0A1E4R1S7_9BACI</name>
<proteinExistence type="predicted"/>
<reference evidence="2 3" key="1">
    <citation type="submission" date="2016-09" db="EMBL/GenBank/DDBJ databases">
        <title>Draft genome sequence of the soil isolate, Lysinibacillus fusiformis M5, a potential hypoxanthine producer.</title>
        <authorList>
            <person name="Gallegos-Monterrosa R."/>
            <person name="Maroti G."/>
            <person name="Balint B."/>
            <person name="Kovacs A.T."/>
        </authorList>
    </citation>
    <scope>NUCLEOTIDE SEQUENCE [LARGE SCALE GENOMIC DNA]</scope>
    <source>
        <strain evidence="2 3">M5</strain>
    </source>
</reference>
<accession>A0A1E4R1S7</accession>
<evidence type="ECO:0000259" key="1">
    <source>
        <dbReference type="Pfam" id="PF07484"/>
    </source>
</evidence>
<evidence type="ECO:0000313" key="3">
    <source>
        <dbReference type="Proteomes" id="UP000094784"/>
    </source>
</evidence>
<protein>
    <recommendedName>
        <fullName evidence="1">Phage tail collar domain-containing protein</fullName>
    </recommendedName>
</protein>
<dbReference type="EMBL" id="MECQ01000001">
    <property type="protein sequence ID" value="ODV54433.1"/>
    <property type="molecule type" value="Genomic_DNA"/>
</dbReference>
<comment type="caution">
    <text evidence="2">The sequence shown here is derived from an EMBL/GenBank/DDBJ whole genome shotgun (WGS) entry which is preliminary data.</text>
</comment>
<dbReference type="RefSeq" id="WP_069479723.1">
    <property type="nucleotide sequence ID" value="NZ_KV766182.1"/>
</dbReference>
<dbReference type="Proteomes" id="UP000094784">
    <property type="component" value="Unassembled WGS sequence"/>
</dbReference>
<dbReference type="Gene3D" id="3.90.1340.10">
    <property type="entry name" value="Phage tail collar domain"/>
    <property type="match status" value="1"/>
</dbReference>
<organism evidence="2 3">
    <name type="scientific">Lysinibacillus fusiformis</name>
    <dbReference type="NCBI Taxonomy" id="28031"/>
    <lineage>
        <taxon>Bacteria</taxon>
        <taxon>Bacillati</taxon>
        <taxon>Bacillota</taxon>
        <taxon>Bacilli</taxon>
        <taxon>Bacillales</taxon>
        <taxon>Bacillaceae</taxon>
        <taxon>Lysinibacillus</taxon>
    </lineage>
</organism>